<dbReference type="EMBL" id="NBCO01000027">
    <property type="protein sequence ID" value="ORC86637.1"/>
    <property type="molecule type" value="Genomic_DNA"/>
</dbReference>
<dbReference type="GeneID" id="39987900"/>
<feature type="region of interest" description="Disordered" evidence="1">
    <location>
        <begin position="1"/>
        <end position="75"/>
    </location>
</feature>
<feature type="compositionally biased region" description="Low complexity" evidence="1">
    <location>
        <begin position="18"/>
        <end position="68"/>
    </location>
</feature>
<feature type="compositionally biased region" description="Basic and acidic residues" evidence="1">
    <location>
        <begin position="1"/>
        <end position="14"/>
    </location>
</feature>
<reference evidence="2 3" key="1">
    <citation type="submission" date="2017-03" db="EMBL/GenBank/DDBJ databases">
        <title>An alternative strategy for trypanosome survival in the mammalian bloodstream revealed through genome and transcriptome analysis of the ubiquitous bovine parasite Trypanosoma (Megatrypanum) theileri.</title>
        <authorList>
            <person name="Kelly S."/>
            <person name="Ivens A."/>
            <person name="Mott A."/>
            <person name="O'Neill E."/>
            <person name="Emms D."/>
            <person name="Macleod O."/>
            <person name="Voorheis P."/>
            <person name="Matthews J."/>
            <person name="Matthews K."/>
            <person name="Carrington M."/>
        </authorList>
    </citation>
    <scope>NUCLEOTIDE SEQUENCE [LARGE SCALE GENOMIC DNA]</scope>
    <source>
        <strain evidence="2">Edinburgh</strain>
    </source>
</reference>
<feature type="compositionally biased region" description="Low complexity" evidence="1">
    <location>
        <begin position="224"/>
        <end position="235"/>
    </location>
</feature>
<sequence>MPRSRESSTSHDDTEVNGNGSDSDTTSTASHSSRSSSTSSVGSSSGSSSVSSSNSTALSSSSSSNASGKAREVPAKGGCDALAVESMERQQRLRRLISQRKVGDTTAIDDGKNVDPFTFRKGALDADDGLLLSTFSNALLFARLLASLRNREDPARTQSFDDFLSASNPMFCRNFKLPLEDAALETLRDTVPCQHECAELERSNIVVRRKKRERVMLGAAATNTMVTNNNNDPNALQQRSSDNTVSNARGGSSMSGIIAKSLQSWEQHLSSELKAEGVSLESFRQQRHDSSYLEEMRFLQNSQWADYQRELQLEEKRKEQEAKRAIRRGEGDMV</sequence>
<name>A0A1X0NPM5_9TRYP</name>
<organism evidence="2 3">
    <name type="scientific">Trypanosoma theileri</name>
    <dbReference type="NCBI Taxonomy" id="67003"/>
    <lineage>
        <taxon>Eukaryota</taxon>
        <taxon>Discoba</taxon>
        <taxon>Euglenozoa</taxon>
        <taxon>Kinetoplastea</taxon>
        <taxon>Metakinetoplastina</taxon>
        <taxon>Trypanosomatida</taxon>
        <taxon>Trypanosomatidae</taxon>
        <taxon>Trypanosoma</taxon>
    </lineage>
</organism>
<evidence type="ECO:0000313" key="2">
    <source>
        <dbReference type="EMBL" id="ORC86637.1"/>
    </source>
</evidence>
<gene>
    <name evidence="2" type="ORF">TM35_000272270</name>
</gene>
<dbReference type="AlphaFoldDB" id="A0A1X0NPM5"/>
<feature type="compositionally biased region" description="Polar residues" evidence="1">
    <location>
        <begin position="236"/>
        <end position="252"/>
    </location>
</feature>
<dbReference type="VEuPathDB" id="TriTrypDB:TM35_000272270"/>
<dbReference type="Proteomes" id="UP000192257">
    <property type="component" value="Unassembled WGS sequence"/>
</dbReference>
<accession>A0A1X0NPM5</accession>
<dbReference type="OrthoDB" id="261272at2759"/>
<protein>
    <submittedName>
        <fullName evidence="2">Uncharacterized protein</fullName>
    </submittedName>
</protein>
<evidence type="ECO:0000256" key="1">
    <source>
        <dbReference type="SAM" id="MobiDB-lite"/>
    </source>
</evidence>
<keyword evidence="3" id="KW-1185">Reference proteome</keyword>
<dbReference type="RefSeq" id="XP_028880703.1">
    <property type="nucleotide sequence ID" value="XM_029028120.1"/>
</dbReference>
<proteinExistence type="predicted"/>
<evidence type="ECO:0000313" key="3">
    <source>
        <dbReference type="Proteomes" id="UP000192257"/>
    </source>
</evidence>
<feature type="region of interest" description="Disordered" evidence="1">
    <location>
        <begin position="224"/>
        <end position="252"/>
    </location>
</feature>
<comment type="caution">
    <text evidence="2">The sequence shown here is derived from an EMBL/GenBank/DDBJ whole genome shotgun (WGS) entry which is preliminary data.</text>
</comment>